<keyword evidence="4" id="KW-1185">Reference proteome</keyword>
<comment type="similarity">
    <text evidence="1">Belongs to the PC-esterase family. TBL subfamily.</text>
</comment>
<dbReference type="OrthoDB" id="737117at2759"/>
<dbReference type="Pfam" id="PF13839">
    <property type="entry name" value="PC-Esterase"/>
    <property type="match status" value="1"/>
</dbReference>
<dbReference type="GO" id="GO:0005794">
    <property type="term" value="C:Golgi apparatus"/>
    <property type="evidence" value="ECO:0007669"/>
    <property type="project" value="TreeGrafter"/>
</dbReference>
<dbReference type="EMBL" id="BJWL01000216">
    <property type="protein sequence ID" value="GFS34748.1"/>
    <property type="molecule type" value="Genomic_DNA"/>
</dbReference>
<evidence type="ECO:0000313" key="4">
    <source>
        <dbReference type="Proteomes" id="UP000585474"/>
    </source>
</evidence>
<reference evidence="4" key="1">
    <citation type="submission" date="2019-07" db="EMBL/GenBank/DDBJ databases">
        <title>De Novo Assembly of kiwifruit Actinidia rufa.</title>
        <authorList>
            <person name="Sugita-Konishi S."/>
            <person name="Sato K."/>
            <person name="Mori E."/>
            <person name="Abe Y."/>
            <person name="Kisaki G."/>
            <person name="Hamano K."/>
            <person name="Suezawa K."/>
            <person name="Otani M."/>
            <person name="Fukuda T."/>
            <person name="Manabe T."/>
            <person name="Gomi K."/>
            <person name="Tabuchi M."/>
            <person name="Akimitsu K."/>
            <person name="Kataoka I."/>
        </authorList>
    </citation>
    <scope>NUCLEOTIDE SEQUENCE [LARGE SCALE GENOMIC DNA]</scope>
    <source>
        <strain evidence="4">cv. Fuchu</strain>
    </source>
</reference>
<comment type="caution">
    <text evidence="3">The sequence shown here is derived from an EMBL/GenBank/DDBJ whole genome shotgun (WGS) entry which is preliminary data.</text>
</comment>
<name>A0A7J0DHG7_9ERIC</name>
<protein>
    <submittedName>
        <fullName evidence="3">Trichome birefringence-like protein</fullName>
    </submittedName>
</protein>
<organism evidence="3 4">
    <name type="scientific">Actinidia rufa</name>
    <dbReference type="NCBI Taxonomy" id="165716"/>
    <lineage>
        <taxon>Eukaryota</taxon>
        <taxon>Viridiplantae</taxon>
        <taxon>Streptophyta</taxon>
        <taxon>Embryophyta</taxon>
        <taxon>Tracheophyta</taxon>
        <taxon>Spermatophyta</taxon>
        <taxon>Magnoliopsida</taxon>
        <taxon>eudicotyledons</taxon>
        <taxon>Gunneridae</taxon>
        <taxon>Pentapetalae</taxon>
        <taxon>asterids</taxon>
        <taxon>Ericales</taxon>
        <taxon>Actinidiaceae</taxon>
        <taxon>Actinidia</taxon>
    </lineage>
</organism>
<evidence type="ECO:0000256" key="1">
    <source>
        <dbReference type="ARBA" id="ARBA00007727"/>
    </source>
</evidence>
<evidence type="ECO:0000259" key="2">
    <source>
        <dbReference type="Pfam" id="PF13839"/>
    </source>
</evidence>
<feature type="domain" description="Trichome birefringence-like C-terminal" evidence="2">
    <location>
        <begin position="4"/>
        <end position="127"/>
    </location>
</feature>
<sequence length="134" mass="15447">MLSAAVMVFNTGLWWVHTGKLREGKLTREMDIGSAFEIAKKIGAQWIDRNIDSAKTTVFFRSISPEHKGKHWCYNVTQPIMDESYRAPFPKAALEEVERTIGGMRMPVTYLNITKLSEYQRDAHPTTGEMRIRR</sequence>
<gene>
    <name evidence="3" type="ORF">Acr_00g0035720</name>
</gene>
<dbReference type="AlphaFoldDB" id="A0A7J0DHG7"/>
<dbReference type="InterPro" id="IPR029962">
    <property type="entry name" value="TBL"/>
</dbReference>
<dbReference type="PANTHER" id="PTHR32285:SF38">
    <property type="entry name" value="OS01G0614300 PROTEIN"/>
    <property type="match status" value="1"/>
</dbReference>
<dbReference type="GO" id="GO:0016413">
    <property type="term" value="F:O-acetyltransferase activity"/>
    <property type="evidence" value="ECO:0007669"/>
    <property type="project" value="InterPro"/>
</dbReference>
<evidence type="ECO:0000313" key="3">
    <source>
        <dbReference type="EMBL" id="GFS34748.1"/>
    </source>
</evidence>
<dbReference type="Proteomes" id="UP000585474">
    <property type="component" value="Unassembled WGS sequence"/>
</dbReference>
<accession>A0A7J0DHG7</accession>
<proteinExistence type="inferred from homology"/>
<dbReference type="InterPro" id="IPR026057">
    <property type="entry name" value="TBL_C"/>
</dbReference>
<dbReference type="PANTHER" id="PTHR32285">
    <property type="entry name" value="PROTEIN TRICHOME BIREFRINGENCE-LIKE 9-RELATED"/>
    <property type="match status" value="1"/>
</dbReference>